<keyword evidence="2 7" id="KW-1003">Cell membrane</keyword>
<dbReference type="GO" id="GO:0005886">
    <property type="term" value="C:plasma membrane"/>
    <property type="evidence" value="ECO:0007669"/>
    <property type="project" value="UniProtKB-SubCell"/>
</dbReference>
<dbReference type="GO" id="GO:0042158">
    <property type="term" value="P:lipoprotein biosynthetic process"/>
    <property type="evidence" value="ECO:0007669"/>
    <property type="project" value="UniProtKB-UniRule"/>
</dbReference>
<feature type="transmembrane region" description="Helical" evidence="7">
    <location>
        <begin position="14"/>
        <end position="38"/>
    </location>
</feature>
<dbReference type="Proteomes" id="UP000077654">
    <property type="component" value="Chromosome"/>
</dbReference>
<feature type="transmembrane region" description="Helical" evidence="7">
    <location>
        <begin position="58"/>
        <end position="78"/>
    </location>
</feature>
<keyword evidence="5 7" id="KW-1133">Transmembrane helix</keyword>
<keyword evidence="3 7" id="KW-0808">Transferase</keyword>
<gene>
    <name evidence="7" type="primary">lgt</name>
    <name evidence="8" type="ORF">XW81_01975</name>
</gene>
<feature type="binding site" evidence="7">
    <location>
        <position position="141"/>
    </location>
    <ligand>
        <name>a 1,2-diacyl-sn-glycero-3-phospho-(1'-sn-glycerol)</name>
        <dbReference type="ChEBI" id="CHEBI:64716"/>
    </ligand>
</feature>
<reference evidence="8 9" key="1">
    <citation type="submission" date="2015-04" db="EMBL/GenBank/DDBJ databases">
        <title>Buchnera aphidicola assembly.</title>
        <authorList>
            <person name="Zhang Y."/>
        </authorList>
    </citation>
    <scope>NUCLEOTIDE SEQUENCE [LARGE SCALE GENOMIC DNA]</scope>
    <source>
        <strain evidence="8 9">SC</strain>
    </source>
</reference>
<evidence type="ECO:0000313" key="8">
    <source>
        <dbReference type="EMBL" id="ANF17153.1"/>
    </source>
</evidence>
<comment type="function">
    <text evidence="7">Catalyzes the transfer of the diacylglyceryl group from phosphatidylglycerol to the sulfhydryl group of the N-terminal cysteine of a prolipoprotein, the first step in the formation of mature lipoproteins.</text>
</comment>
<evidence type="ECO:0000256" key="5">
    <source>
        <dbReference type="ARBA" id="ARBA00022989"/>
    </source>
</evidence>
<dbReference type="UniPathway" id="UPA00664"/>
<accession>A0A172WDV0</accession>
<keyword evidence="4 7" id="KW-0812">Transmembrane</keyword>
<sequence length="285" mass="33206">MNYTYILFPNFNPVIFSIFNISMSWYGFMYFLGFLFVLYRGKVFLSKIGLLYEEVESIIYFGFLGLFVGGRIGYIILYNPWFFLNNVSHIFKVWEGGMSFHGGLLGVILVIFYFSKKFNKNFFLISDLLVPLVPIGLGAGRLGNFINGELWGRVAPNFQFSFLYPTSKEIDLEMSKYDFQLKMLMSKFGALPRHPSQIYEFFLEGVVLFIALHYFSKKIKTVGVVSSIFLILYGILRIIAELFREPDYQLGFFFKFFTMGQILSIPMIIVGFIIIYKCYKKIIKN</sequence>
<proteinExistence type="inferred from homology"/>
<dbReference type="EMBL" id="CP011299">
    <property type="protein sequence ID" value="ANF17153.1"/>
    <property type="molecule type" value="Genomic_DNA"/>
</dbReference>
<feature type="transmembrane region" description="Helical" evidence="7">
    <location>
        <begin position="222"/>
        <end position="240"/>
    </location>
</feature>
<dbReference type="HAMAP" id="MF_01147">
    <property type="entry name" value="Lgt"/>
    <property type="match status" value="1"/>
</dbReference>
<organism evidence="8 9">
    <name type="scientific">Buchnera aphidicola subsp. Schlechtendalia chinensis</name>
    <dbReference type="NCBI Taxonomy" id="118110"/>
    <lineage>
        <taxon>Bacteria</taxon>
        <taxon>Pseudomonadati</taxon>
        <taxon>Pseudomonadota</taxon>
        <taxon>Gammaproteobacteria</taxon>
        <taxon>Enterobacterales</taxon>
        <taxon>Erwiniaceae</taxon>
        <taxon>Buchnera</taxon>
    </lineage>
</organism>
<keyword evidence="6 7" id="KW-0472">Membrane</keyword>
<comment type="subcellular location">
    <subcellularLocation>
        <location evidence="7">Cell membrane</location>
        <topology evidence="7">Multi-pass membrane protein</topology>
    </subcellularLocation>
</comment>
<dbReference type="STRING" id="118110.XW81_01975"/>
<dbReference type="AlphaFoldDB" id="A0A172WDV0"/>
<dbReference type="Pfam" id="PF01790">
    <property type="entry name" value="LGT"/>
    <property type="match status" value="1"/>
</dbReference>
<name>A0A172WDV0_BUCSC</name>
<feature type="transmembrane region" description="Helical" evidence="7">
    <location>
        <begin position="122"/>
        <end position="142"/>
    </location>
</feature>
<protein>
    <recommendedName>
        <fullName evidence="7">Phosphatidylglycerol--prolipoprotein diacylglyceryl transferase</fullName>
        <ecNumber evidence="7">2.5.1.145</ecNumber>
    </recommendedName>
</protein>
<comment type="similarity">
    <text evidence="1 7">Belongs to the Lgt family.</text>
</comment>
<dbReference type="PANTHER" id="PTHR30589:SF0">
    <property type="entry name" value="PHOSPHATIDYLGLYCEROL--PROLIPOPROTEIN DIACYLGLYCERYL TRANSFERASE"/>
    <property type="match status" value="1"/>
</dbReference>
<dbReference type="PATRIC" id="fig|118110.3.peg.393"/>
<evidence type="ECO:0000256" key="4">
    <source>
        <dbReference type="ARBA" id="ARBA00022692"/>
    </source>
</evidence>
<feature type="transmembrane region" description="Helical" evidence="7">
    <location>
        <begin position="98"/>
        <end position="115"/>
    </location>
</feature>
<evidence type="ECO:0000256" key="2">
    <source>
        <dbReference type="ARBA" id="ARBA00022475"/>
    </source>
</evidence>
<dbReference type="PANTHER" id="PTHR30589">
    <property type="entry name" value="PROLIPOPROTEIN DIACYLGLYCERYL TRANSFERASE"/>
    <property type="match status" value="1"/>
</dbReference>
<comment type="catalytic activity">
    <reaction evidence="7">
        <text>L-cysteinyl-[prolipoprotein] + a 1,2-diacyl-sn-glycero-3-phospho-(1'-sn-glycerol) = an S-1,2-diacyl-sn-glyceryl-L-cysteinyl-[prolipoprotein] + sn-glycerol 1-phosphate + H(+)</text>
        <dbReference type="Rhea" id="RHEA:56712"/>
        <dbReference type="Rhea" id="RHEA-COMP:14679"/>
        <dbReference type="Rhea" id="RHEA-COMP:14680"/>
        <dbReference type="ChEBI" id="CHEBI:15378"/>
        <dbReference type="ChEBI" id="CHEBI:29950"/>
        <dbReference type="ChEBI" id="CHEBI:57685"/>
        <dbReference type="ChEBI" id="CHEBI:64716"/>
        <dbReference type="ChEBI" id="CHEBI:140658"/>
        <dbReference type="EC" id="2.5.1.145"/>
    </reaction>
</comment>
<dbReference type="OrthoDB" id="871140at2"/>
<comment type="pathway">
    <text evidence="7">Protein modification; lipoprotein biosynthesis (diacylglyceryl transfer).</text>
</comment>
<dbReference type="RefSeq" id="WP_075474276.1">
    <property type="nucleotide sequence ID" value="NZ_CP011299.1"/>
</dbReference>
<dbReference type="EC" id="2.5.1.145" evidence="7"/>
<evidence type="ECO:0000256" key="3">
    <source>
        <dbReference type="ARBA" id="ARBA00022679"/>
    </source>
</evidence>
<feature type="transmembrane region" description="Helical" evidence="7">
    <location>
        <begin position="252"/>
        <end position="276"/>
    </location>
</feature>
<dbReference type="InterPro" id="IPR001640">
    <property type="entry name" value="Lgt"/>
</dbReference>
<dbReference type="NCBIfam" id="TIGR00544">
    <property type="entry name" value="lgt"/>
    <property type="match status" value="1"/>
</dbReference>
<dbReference type="GO" id="GO:0008961">
    <property type="term" value="F:phosphatidylglycerol-prolipoprotein diacylglyceryl transferase activity"/>
    <property type="evidence" value="ECO:0007669"/>
    <property type="project" value="UniProtKB-UniRule"/>
</dbReference>
<keyword evidence="9" id="KW-1185">Reference proteome</keyword>
<feature type="transmembrane region" description="Helical" evidence="7">
    <location>
        <begin position="198"/>
        <end position="215"/>
    </location>
</feature>
<evidence type="ECO:0000256" key="6">
    <source>
        <dbReference type="ARBA" id="ARBA00023136"/>
    </source>
</evidence>
<evidence type="ECO:0000256" key="7">
    <source>
        <dbReference type="HAMAP-Rule" id="MF_01147"/>
    </source>
</evidence>
<evidence type="ECO:0000256" key="1">
    <source>
        <dbReference type="ARBA" id="ARBA00007150"/>
    </source>
</evidence>
<evidence type="ECO:0000313" key="9">
    <source>
        <dbReference type="Proteomes" id="UP000077654"/>
    </source>
</evidence>
<keyword evidence="8" id="KW-0449">Lipoprotein</keyword>
<dbReference type="PROSITE" id="PS01311">
    <property type="entry name" value="LGT"/>
    <property type="match status" value="1"/>
</dbReference>